<dbReference type="RefSeq" id="WP_207673648.1">
    <property type="nucleotide sequence ID" value="NZ_JAFREM010000017.1"/>
</dbReference>
<evidence type="ECO:0000256" key="4">
    <source>
        <dbReference type="PROSITE-ProRule" id="PRU01091"/>
    </source>
</evidence>
<reference evidence="6 7" key="1">
    <citation type="submission" date="2021-03" db="EMBL/GenBank/DDBJ databases">
        <title>Enterococcal diversity collection.</title>
        <authorList>
            <person name="Gilmore M.S."/>
            <person name="Schwartzman J."/>
            <person name="Van Tyne D."/>
            <person name="Martin M."/>
            <person name="Earl A.M."/>
            <person name="Manson A.L."/>
            <person name="Straub T."/>
            <person name="Salamzade R."/>
            <person name="Saavedra J."/>
            <person name="Lebreton F."/>
            <person name="Prichula J."/>
            <person name="Schaufler K."/>
            <person name="Gaca A."/>
            <person name="Sgardioli B."/>
            <person name="Wagenaar J."/>
            <person name="Strong T."/>
        </authorList>
    </citation>
    <scope>NUCLEOTIDE SEQUENCE [LARGE SCALE GENOMIC DNA]</scope>
    <source>
        <strain evidence="6 7">669A</strain>
    </source>
</reference>
<keyword evidence="1" id="KW-0805">Transcription regulation</keyword>
<dbReference type="PROSITE" id="PS51755">
    <property type="entry name" value="OMPR_PHOB"/>
    <property type="match status" value="1"/>
</dbReference>
<dbReference type="Pfam" id="PF00486">
    <property type="entry name" value="Trans_reg_C"/>
    <property type="match status" value="1"/>
</dbReference>
<dbReference type="InterPro" id="IPR001867">
    <property type="entry name" value="OmpR/PhoB-type_DNA-bd"/>
</dbReference>
<evidence type="ECO:0000256" key="1">
    <source>
        <dbReference type="ARBA" id="ARBA00023015"/>
    </source>
</evidence>
<dbReference type="InterPro" id="IPR036388">
    <property type="entry name" value="WH-like_DNA-bd_sf"/>
</dbReference>
<comment type="caution">
    <text evidence="6">The sequence shown here is derived from an EMBL/GenBank/DDBJ whole genome shotgun (WGS) entry which is preliminary data.</text>
</comment>
<keyword evidence="3" id="KW-0804">Transcription</keyword>
<keyword evidence="7" id="KW-1185">Reference proteome</keyword>
<evidence type="ECO:0000313" key="7">
    <source>
        <dbReference type="Proteomes" id="UP000664601"/>
    </source>
</evidence>
<protein>
    <submittedName>
        <fullName evidence="6">Winged helix-turn-helix domain-containing protein</fullName>
    </submittedName>
</protein>
<gene>
    <name evidence="6" type="ORF">JZO70_11145</name>
</gene>
<dbReference type="InterPro" id="IPR016032">
    <property type="entry name" value="Sig_transdc_resp-reg_C-effctor"/>
</dbReference>
<evidence type="ECO:0000259" key="5">
    <source>
        <dbReference type="PROSITE" id="PS51755"/>
    </source>
</evidence>
<dbReference type="Gene3D" id="1.10.10.10">
    <property type="entry name" value="Winged helix-like DNA-binding domain superfamily/Winged helix DNA-binding domain"/>
    <property type="match status" value="1"/>
</dbReference>
<feature type="DNA-binding region" description="OmpR/PhoB-type" evidence="4">
    <location>
        <begin position="123"/>
        <end position="227"/>
    </location>
</feature>
<proteinExistence type="predicted"/>
<keyword evidence="2 4" id="KW-0238">DNA-binding</keyword>
<dbReference type="SMART" id="SM00862">
    <property type="entry name" value="Trans_reg_C"/>
    <property type="match status" value="1"/>
</dbReference>
<feature type="domain" description="OmpR/PhoB-type" evidence="5">
    <location>
        <begin position="123"/>
        <end position="227"/>
    </location>
</feature>
<organism evidence="6 7">
    <name type="scientific">Candidatus Enterococcus moelleringii</name>
    <dbReference type="NCBI Taxonomy" id="2815325"/>
    <lineage>
        <taxon>Bacteria</taxon>
        <taxon>Bacillati</taxon>
        <taxon>Bacillota</taxon>
        <taxon>Bacilli</taxon>
        <taxon>Lactobacillales</taxon>
        <taxon>Enterococcaceae</taxon>
        <taxon>Enterococcus</taxon>
    </lineage>
</organism>
<name>A0ABS3LDA6_9ENTE</name>
<sequence>MIRILLLTKNVLSEQELLQQLQRLNFEVFSSSSTLQSLIVSDDSAGLADYFSVVILSETISCREVQEILPHIVKEGRLIFRKANRSFVEEEKVLLGQDQITDWMFSDASAEEIRELIASPFYNIALDNSSFQQFTQGQFSKINSKQMENVLASFSASEFKVFQKLKQERGQTVGREELCELLWGEITQSRMVQLSSLIKNMRVKFEANDIEGEIIQTVWRKGYILKQ</sequence>
<dbReference type="SUPFAM" id="SSF46894">
    <property type="entry name" value="C-terminal effector domain of the bipartite response regulators"/>
    <property type="match status" value="1"/>
</dbReference>
<accession>A0ABS3LDA6</accession>
<evidence type="ECO:0000313" key="6">
    <source>
        <dbReference type="EMBL" id="MBO1306721.1"/>
    </source>
</evidence>
<dbReference type="EMBL" id="JAFREM010000017">
    <property type="protein sequence ID" value="MBO1306721.1"/>
    <property type="molecule type" value="Genomic_DNA"/>
</dbReference>
<evidence type="ECO:0000256" key="2">
    <source>
        <dbReference type="ARBA" id="ARBA00023125"/>
    </source>
</evidence>
<dbReference type="Proteomes" id="UP000664601">
    <property type="component" value="Unassembled WGS sequence"/>
</dbReference>
<evidence type="ECO:0000256" key="3">
    <source>
        <dbReference type="ARBA" id="ARBA00023163"/>
    </source>
</evidence>